<accession>A0A3N0CIJ9</accession>
<feature type="chain" id="PRO_5018253568" description="DUF916 domain-containing protein" evidence="3">
    <location>
        <begin position="36"/>
        <end position="614"/>
    </location>
</feature>
<feature type="signal peptide" evidence="3">
    <location>
        <begin position="1"/>
        <end position="35"/>
    </location>
</feature>
<dbReference type="OrthoDB" id="4336304at2"/>
<protein>
    <recommendedName>
        <fullName evidence="6">DUF916 domain-containing protein</fullName>
    </recommendedName>
</protein>
<dbReference type="Proteomes" id="UP000267128">
    <property type="component" value="Unassembled WGS sequence"/>
</dbReference>
<feature type="transmembrane region" description="Helical" evidence="2">
    <location>
        <begin position="364"/>
        <end position="383"/>
    </location>
</feature>
<feature type="compositionally biased region" description="Low complexity" evidence="1">
    <location>
        <begin position="554"/>
        <end position="565"/>
    </location>
</feature>
<evidence type="ECO:0000313" key="4">
    <source>
        <dbReference type="EMBL" id="RNL63272.1"/>
    </source>
</evidence>
<proteinExistence type="predicted"/>
<feature type="transmembrane region" description="Helical" evidence="2">
    <location>
        <begin position="312"/>
        <end position="334"/>
    </location>
</feature>
<gene>
    <name evidence="4" type="ORF">EFK50_16415</name>
</gene>
<keyword evidence="3" id="KW-0732">Signal</keyword>
<keyword evidence="2" id="KW-0472">Membrane</keyword>
<evidence type="ECO:0008006" key="6">
    <source>
        <dbReference type="Google" id="ProtNLM"/>
    </source>
</evidence>
<keyword evidence="2" id="KW-1133">Transmembrane helix</keyword>
<dbReference type="RefSeq" id="WP_123228565.1">
    <property type="nucleotide sequence ID" value="NZ_RJSE01000007.1"/>
</dbReference>
<organism evidence="4 5">
    <name type="scientific">Nocardioides marmoriginsengisoli</name>
    <dbReference type="NCBI Taxonomy" id="661483"/>
    <lineage>
        <taxon>Bacteria</taxon>
        <taxon>Bacillati</taxon>
        <taxon>Actinomycetota</taxon>
        <taxon>Actinomycetes</taxon>
        <taxon>Propionibacteriales</taxon>
        <taxon>Nocardioidaceae</taxon>
        <taxon>Nocardioides</taxon>
    </lineage>
</organism>
<dbReference type="AlphaFoldDB" id="A0A3N0CIJ9"/>
<evidence type="ECO:0000256" key="2">
    <source>
        <dbReference type="SAM" id="Phobius"/>
    </source>
</evidence>
<dbReference type="EMBL" id="RJSE01000007">
    <property type="protein sequence ID" value="RNL63272.1"/>
    <property type="molecule type" value="Genomic_DNA"/>
</dbReference>
<sequence length="614" mass="63915">MRRHRAAPRLTSALAVLAAGLLAGSLLALPTAAHAADDPSGPDTKAKNSATVGIRTANAKGGDDRGVFDYEVLPRGVVQDWIAISNFRYQPITIRLLAKDASSTPNAGFDIQASADEAEDVGSWISLKKNKLTLPARTEVVVPFQLGVPHDATPGDHSGAIVVSLLAKEPKPDGGSIVVDHRVGMRIHLRVPGDLKPALKVEDLKVDWNGAGSPLGRGDATVTYTVRNTGNVRMNASGGIELTRILGLPGVDATAPPVEDLLPGGVAQYRSVVKNVFGTGPMKAEIALHGVPVDAALKEKAIDVTTTEGFAAWPWLLIAIVVAVLLLAGGGGYYERRRRQARAAEQAGLLAAEERDRASAKHRMLVRGALLAGVLGALLSPGLGVPATAANGDEWKATISKKQGIALEPFDIETSGGCPLPATSMIGYGYGRGFPKEGAIVVSNTDGAVTNETGFTAALGDSMKNLMAAQPDPRGLAGEYRFVIRCIKAEFPDKSYGEYVAAIKFDKPDHWVALPPLTNKKGPVVQIPTTGPNGEPKTKNQPGGGTAGPDGNPSDDAQAQGSAADRAGDLLGTDAPAATDDGPSWVLMAAGIVVLIGSLALAFGRRIPGPWRRS</sequence>
<evidence type="ECO:0000313" key="5">
    <source>
        <dbReference type="Proteomes" id="UP000267128"/>
    </source>
</evidence>
<evidence type="ECO:0000256" key="3">
    <source>
        <dbReference type="SAM" id="SignalP"/>
    </source>
</evidence>
<name>A0A3N0CIJ9_9ACTN</name>
<evidence type="ECO:0000256" key="1">
    <source>
        <dbReference type="SAM" id="MobiDB-lite"/>
    </source>
</evidence>
<feature type="region of interest" description="Disordered" evidence="1">
    <location>
        <begin position="516"/>
        <end position="578"/>
    </location>
</feature>
<keyword evidence="2" id="KW-0812">Transmembrane</keyword>
<comment type="caution">
    <text evidence="4">The sequence shown here is derived from an EMBL/GenBank/DDBJ whole genome shotgun (WGS) entry which is preliminary data.</text>
</comment>
<feature type="transmembrane region" description="Helical" evidence="2">
    <location>
        <begin position="585"/>
        <end position="604"/>
    </location>
</feature>
<keyword evidence="5" id="KW-1185">Reference proteome</keyword>
<reference evidence="4 5" key="1">
    <citation type="submission" date="2018-11" db="EMBL/GenBank/DDBJ databases">
        <authorList>
            <person name="Li F."/>
        </authorList>
    </citation>
    <scope>NUCLEOTIDE SEQUENCE [LARGE SCALE GENOMIC DNA]</scope>
    <source>
        <strain evidence="4 5">Gsoil 097</strain>
    </source>
</reference>